<keyword evidence="4" id="KW-1185">Reference proteome</keyword>
<dbReference type="Pfam" id="PF00534">
    <property type="entry name" value="Glycos_transf_1"/>
    <property type="match status" value="1"/>
</dbReference>
<evidence type="ECO:0000259" key="2">
    <source>
        <dbReference type="Pfam" id="PF04230"/>
    </source>
</evidence>
<dbReference type="PANTHER" id="PTHR36836">
    <property type="entry name" value="COLANIC ACID BIOSYNTHESIS PROTEIN WCAK"/>
    <property type="match status" value="1"/>
</dbReference>
<feature type="domain" description="Glycosyl transferase family 1" evidence="1">
    <location>
        <begin position="739"/>
        <end position="898"/>
    </location>
</feature>
<dbReference type="Pfam" id="PF04230">
    <property type="entry name" value="PS_pyruv_trans"/>
    <property type="match status" value="1"/>
</dbReference>
<accession>A0A252F6J4</accession>
<dbReference type="InterPro" id="IPR007345">
    <property type="entry name" value="Polysacch_pyruvyl_Trfase"/>
</dbReference>
<evidence type="ECO:0000313" key="4">
    <source>
        <dbReference type="Proteomes" id="UP000194903"/>
    </source>
</evidence>
<dbReference type="PANTHER" id="PTHR36836:SF1">
    <property type="entry name" value="COLANIC ACID BIOSYNTHESIS PROTEIN WCAK"/>
    <property type="match status" value="1"/>
</dbReference>
<evidence type="ECO:0000313" key="3">
    <source>
        <dbReference type="EMBL" id="OUM21280.1"/>
    </source>
</evidence>
<evidence type="ECO:0000259" key="1">
    <source>
        <dbReference type="Pfam" id="PF00534"/>
    </source>
</evidence>
<dbReference type="RefSeq" id="WP_087017061.1">
    <property type="nucleotide sequence ID" value="NZ_NHOC01000002.1"/>
</dbReference>
<dbReference type="EMBL" id="NHOC01000002">
    <property type="protein sequence ID" value="OUM21280.1"/>
    <property type="molecule type" value="Genomic_DNA"/>
</dbReference>
<dbReference type="Proteomes" id="UP000194903">
    <property type="component" value="Unassembled WGS sequence"/>
</dbReference>
<name>A0A252F6J4_9FIRM</name>
<dbReference type="SUPFAM" id="SSF53756">
    <property type="entry name" value="UDP-Glycosyltransferase/glycogen phosphorylase"/>
    <property type="match status" value="2"/>
</dbReference>
<organism evidence="3 4">
    <name type="scientific">Butyricicoccus porcorum</name>
    <dbReference type="NCBI Taxonomy" id="1945634"/>
    <lineage>
        <taxon>Bacteria</taxon>
        <taxon>Bacillati</taxon>
        <taxon>Bacillota</taxon>
        <taxon>Clostridia</taxon>
        <taxon>Eubacteriales</taxon>
        <taxon>Butyricicoccaceae</taxon>
        <taxon>Butyricicoccus</taxon>
    </lineage>
</organism>
<keyword evidence="3" id="KW-0808">Transferase</keyword>
<dbReference type="NCBIfam" id="TIGR03609">
    <property type="entry name" value="S_layer_CsaB"/>
    <property type="match status" value="1"/>
</dbReference>
<protein>
    <submittedName>
        <fullName evidence="3">Polysaccharide pyruvyl transferase CsaB</fullName>
    </submittedName>
</protein>
<proteinExistence type="predicted"/>
<comment type="caution">
    <text evidence="3">The sequence shown here is derived from an EMBL/GenBank/DDBJ whole genome shotgun (WGS) entry which is preliminary data.</text>
</comment>
<sequence length="918" mass="101477">MKIIHIMDGGTAGQGMTGTAALAEQLGEGYEIVPVRMKAGGVPEAVLHGAQLLYCHGAVAARCGSRIAKQRGIPFVFECAGEDVMAYGRRECALLHAADCCAADGAQLDACMLNGLGVDPARVRAVSETPEQLAELYRHTVHMAQRSADRRRDGAVICGAYGRGNAGDDAILNAIIHELHQADAEMPVYVTSRRPEETRCRNGVQACHTFDFPALWKALGQAVLFISGGGSLIQNATSRRSLYYYLLLLCMAKLRGCRVMMYGCGIGPVYGGLHRWAAARVIDKCVDIITLRDDDSVQELANMGVSHPHIVRTADPTICIQQLESGQTEQLFARLGIPADGRYIGFGLREWKGFDRAAPEIARAAQYAWETYGLVPVFVPIEYPHDCDAAEKVIRQLHCPYFLISEQIAINETISVLSRMSLVVGMRLHSLIFAVENGVPSIGISYDMKVDGFLKSIGRQDVTLHVQDVTGEQLMEQIDRLQGEQERSRWKQAAGQLTAEESGNLEQMRALLASIAQQSPDAAPDKQGGYLSKRGSSSVKTNKIYLTSLHLKHGGVEMVISTLANALVEQGFEVEILCTYRLGEPVYPLNDNVVVTYLTKDAPNRRQFSDALHQKNPIRILQEGVRAVKILYRKHSTMKRAIQAISDGTVIATRNEHAILLSKYGASQVKKIVQLHADHQFDKKLIHDFQTKYQNIDYFVLLTDQTTREIREFMQGHNSRIQCLTIPNFIEPPDIPPVSHREKQVIAAGRLHADKDFPSLLRIWAKVVPTHPDWMLKIAGEGELEQMLKQYAAQLKIENNVCFTGALEHRVLLTEMAKSACFALTSVSESFGLVLVESMSCGTPPVAFDIRVGPATIIEDNVSGFLVPNRDEDLFAQKLIQLIDDAELRAAMSGRATERAAVFYKDHVLQQWLKLLGA</sequence>
<dbReference type="InterPro" id="IPR001296">
    <property type="entry name" value="Glyco_trans_1"/>
</dbReference>
<reference evidence="3 4" key="1">
    <citation type="submission" date="2017-05" db="EMBL/GenBank/DDBJ databases">
        <title>Butyricicoccus porcorum sp. nov. a butyrate-producing bacterium from the swine intestinal tract.</title>
        <authorList>
            <person name="Trachsel J."/>
            <person name="Humphrey S."/>
            <person name="Allen H.K."/>
        </authorList>
    </citation>
    <scope>NUCLEOTIDE SEQUENCE [LARGE SCALE GENOMIC DNA]</scope>
    <source>
        <strain evidence="3">BB10</strain>
    </source>
</reference>
<dbReference type="GO" id="GO:0016757">
    <property type="term" value="F:glycosyltransferase activity"/>
    <property type="evidence" value="ECO:0007669"/>
    <property type="project" value="InterPro"/>
</dbReference>
<dbReference type="OrthoDB" id="2023634at2"/>
<dbReference type="Gene3D" id="3.40.50.2000">
    <property type="entry name" value="Glycogen Phosphorylase B"/>
    <property type="match status" value="2"/>
</dbReference>
<dbReference type="AlphaFoldDB" id="A0A252F6J4"/>
<feature type="domain" description="Polysaccharide pyruvyl transferase" evidence="2">
    <location>
        <begin position="165"/>
        <end position="447"/>
    </location>
</feature>
<gene>
    <name evidence="3" type="ORF">CBW42_01530</name>
</gene>
<dbReference type="InterPro" id="IPR019896">
    <property type="entry name" value="Polysacch_pyruvyl_Trfase_CsaB"/>
</dbReference>